<protein>
    <submittedName>
        <fullName evidence="8">Endonuclease lcl3</fullName>
        <ecNumber evidence="8">3.1.31.1</ecNumber>
    </submittedName>
</protein>
<reference evidence="8" key="1">
    <citation type="submission" date="2022-07" db="EMBL/GenBank/DDBJ databases">
        <title>Phylogenomic reconstructions and comparative analyses of Kickxellomycotina fungi.</title>
        <authorList>
            <person name="Reynolds N.K."/>
            <person name="Stajich J.E."/>
            <person name="Barry K."/>
            <person name="Grigoriev I.V."/>
            <person name="Crous P."/>
            <person name="Smith M.E."/>
        </authorList>
    </citation>
    <scope>NUCLEOTIDE SEQUENCE</scope>
    <source>
        <strain evidence="8">NBRC 32514</strain>
    </source>
</reference>
<dbReference type="SUPFAM" id="SSF47459">
    <property type="entry name" value="HLH, helix-loop-helix DNA-binding domain"/>
    <property type="match status" value="1"/>
</dbReference>
<dbReference type="Proteomes" id="UP001149813">
    <property type="component" value="Unassembled WGS sequence"/>
</dbReference>
<dbReference type="PROSITE" id="PS50830">
    <property type="entry name" value="TNASE_3"/>
    <property type="match status" value="1"/>
</dbReference>
<dbReference type="Pfam" id="PF00010">
    <property type="entry name" value="HLH"/>
    <property type="match status" value="1"/>
</dbReference>
<dbReference type="SUPFAM" id="SSF50199">
    <property type="entry name" value="Staphylococcal nuclease"/>
    <property type="match status" value="1"/>
</dbReference>
<organism evidence="8 9">
    <name type="scientific">Coemansia erecta</name>
    <dbReference type="NCBI Taxonomy" id="147472"/>
    <lineage>
        <taxon>Eukaryota</taxon>
        <taxon>Fungi</taxon>
        <taxon>Fungi incertae sedis</taxon>
        <taxon>Zoopagomycota</taxon>
        <taxon>Kickxellomycotina</taxon>
        <taxon>Kickxellomycetes</taxon>
        <taxon>Kickxellales</taxon>
        <taxon>Kickxellaceae</taxon>
        <taxon>Coemansia</taxon>
    </lineage>
</organism>
<comment type="similarity">
    <text evidence="1">Belongs to the LCL3 family.</text>
</comment>
<dbReference type="InterPro" id="IPR036638">
    <property type="entry name" value="HLH_DNA-bd_sf"/>
</dbReference>
<comment type="caution">
    <text evidence="8">The sequence shown here is derived from an EMBL/GenBank/DDBJ whole genome shotgun (WGS) entry which is preliminary data.</text>
</comment>
<dbReference type="SMART" id="SM00353">
    <property type="entry name" value="HLH"/>
    <property type="match status" value="1"/>
</dbReference>
<evidence type="ECO:0000256" key="5">
    <source>
        <dbReference type="ARBA" id="ARBA00022837"/>
    </source>
</evidence>
<dbReference type="InterPro" id="IPR035437">
    <property type="entry name" value="SNase_OB-fold_sf"/>
</dbReference>
<dbReference type="InterPro" id="IPR011598">
    <property type="entry name" value="bHLH_dom"/>
</dbReference>
<dbReference type="EC" id="3.1.31.1" evidence="8"/>
<evidence type="ECO:0000313" key="8">
    <source>
        <dbReference type="EMBL" id="KAJ1720476.1"/>
    </source>
</evidence>
<evidence type="ECO:0000256" key="2">
    <source>
        <dbReference type="ARBA" id="ARBA00022722"/>
    </source>
</evidence>
<accession>A0A9W8CQF0</accession>
<sequence length="589" mass="64941">MSSEQLSSTIDPTLLQSLAQQHINTSAQLSGFSQLQINPDNSGFRTSYSYNDSLGTPLLQSTTMNDTNSATAPININRSQGLGAGNNQQFAGSAASFGNEYDRSGIANSFQQQLQRQQFQNQQQNFFRTHLGSSGQPEIFSPLQDEINDASPSSSYQGNHLAAMASGALPTSIPGTLLGSQRVNNANNMLRMQTFSTSPPVDSPGFQSMSLPTQSDWFDGHLVQQHSIGSALGPSSFTAQQLSSSNADMSPQNQALMSLMENEDGVVSQKSEVFSYEKRRRRRESHNAVERRRRDNINDRIQELYSLLPEAMIDANTKPNKGIILKKSVEYIRHLTQALQSQGIRIHELETGMSGQASLQNQSQATSGLAAMLAGASNMNQARSPGNDGNMMNTGLQRFRNPLPYKTSADIPESAVKSHRRFYGIVMDVSDGDTIRVHHTPFTSWSRPAQKPKKLSDCTISVRLSAVDAPEVSHFGKPAQPLSKEAKDYLAAQILNKRVSVRPLAKDQYGRLVATVTYRQMLFFKKNAAHEMLKQGLATLYRGGNAQYDGEKNLLESIEANAKKAKRGIWGLKKGEYESPAEYKRKHKK</sequence>
<dbReference type="InterPro" id="IPR016071">
    <property type="entry name" value="Staphylococal_nuclease_OB-fold"/>
</dbReference>
<dbReference type="PROSITE" id="PS50888">
    <property type="entry name" value="BHLH"/>
    <property type="match status" value="1"/>
</dbReference>
<keyword evidence="4 8" id="KW-0378">Hydrolase</keyword>
<dbReference type="PANTHER" id="PTHR12302:SF3">
    <property type="entry name" value="SERINE_THREONINE-PROTEIN KINASE 31"/>
    <property type="match status" value="1"/>
</dbReference>
<evidence type="ECO:0000256" key="3">
    <source>
        <dbReference type="ARBA" id="ARBA00022759"/>
    </source>
</evidence>
<dbReference type="GO" id="GO:0005739">
    <property type="term" value="C:mitochondrion"/>
    <property type="evidence" value="ECO:0007669"/>
    <property type="project" value="TreeGrafter"/>
</dbReference>
<name>A0A9W8CQF0_9FUNG</name>
<keyword evidence="3 8" id="KW-0255">Endonuclease</keyword>
<evidence type="ECO:0000256" key="1">
    <source>
        <dbReference type="ARBA" id="ARBA00005435"/>
    </source>
</evidence>
<dbReference type="SMART" id="SM00318">
    <property type="entry name" value="SNc"/>
    <property type="match status" value="1"/>
</dbReference>
<keyword evidence="9" id="KW-1185">Reference proteome</keyword>
<evidence type="ECO:0000259" key="7">
    <source>
        <dbReference type="PROSITE" id="PS50888"/>
    </source>
</evidence>
<proteinExistence type="inferred from homology"/>
<dbReference type="Gene3D" id="4.10.280.10">
    <property type="entry name" value="Helix-loop-helix DNA-binding domain"/>
    <property type="match status" value="1"/>
</dbReference>
<dbReference type="GO" id="GO:1990599">
    <property type="term" value="F:3' overhang single-stranded DNA endodeoxyribonuclease activity"/>
    <property type="evidence" value="ECO:0007669"/>
    <property type="project" value="UniProtKB-EC"/>
</dbReference>
<gene>
    <name evidence="8" type="primary">LCL3</name>
    <name evidence="8" type="ORF">LPJ53_004897</name>
</gene>
<evidence type="ECO:0000313" key="9">
    <source>
        <dbReference type="Proteomes" id="UP001149813"/>
    </source>
</evidence>
<keyword evidence="5" id="KW-0106">Calcium</keyword>
<dbReference type="Gene3D" id="2.40.50.90">
    <property type="match status" value="1"/>
</dbReference>
<keyword evidence="2" id="KW-0540">Nuclease</keyword>
<dbReference type="GO" id="GO:0046983">
    <property type="term" value="F:protein dimerization activity"/>
    <property type="evidence" value="ECO:0007669"/>
    <property type="project" value="InterPro"/>
</dbReference>
<feature type="domain" description="BHLH" evidence="7">
    <location>
        <begin position="281"/>
        <end position="335"/>
    </location>
</feature>
<dbReference type="AlphaFoldDB" id="A0A9W8CQF0"/>
<dbReference type="Pfam" id="PF00565">
    <property type="entry name" value="SNase"/>
    <property type="match status" value="1"/>
</dbReference>
<evidence type="ECO:0000256" key="4">
    <source>
        <dbReference type="ARBA" id="ARBA00022801"/>
    </source>
</evidence>
<dbReference type="PANTHER" id="PTHR12302">
    <property type="entry name" value="EBNA2 BINDING PROTEIN P100"/>
    <property type="match status" value="1"/>
</dbReference>
<dbReference type="OrthoDB" id="690068at2759"/>
<dbReference type="EMBL" id="JANBOJ010000254">
    <property type="protein sequence ID" value="KAJ1720476.1"/>
    <property type="molecule type" value="Genomic_DNA"/>
</dbReference>
<evidence type="ECO:0000259" key="6">
    <source>
        <dbReference type="PROSITE" id="PS50830"/>
    </source>
</evidence>
<feature type="domain" description="TNase-like" evidence="6">
    <location>
        <begin position="420"/>
        <end position="572"/>
    </location>
</feature>